<comment type="caution">
    <text evidence="1">The sequence shown here is derived from an EMBL/GenBank/DDBJ whole genome shotgun (WGS) entry which is preliminary data.</text>
</comment>
<dbReference type="Proteomes" id="UP000675781">
    <property type="component" value="Unassembled WGS sequence"/>
</dbReference>
<protein>
    <submittedName>
        <fullName evidence="1">Uncharacterized protein</fullName>
    </submittedName>
</protein>
<organism evidence="1 2">
    <name type="scientific">Actinospica durhamensis</name>
    <dbReference type="NCBI Taxonomy" id="1508375"/>
    <lineage>
        <taxon>Bacteria</taxon>
        <taxon>Bacillati</taxon>
        <taxon>Actinomycetota</taxon>
        <taxon>Actinomycetes</taxon>
        <taxon>Catenulisporales</taxon>
        <taxon>Actinospicaceae</taxon>
        <taxon>Actinospica</taxon>
    </lineage>
</organism>
<dbReference type="EMBL" id="JAGSOG010000020">
    <property type="protein sequence ID" value="MBR7832978.1"/>
    <property type="molecule type" value="Genomic_DNA"/>
</dbReference>
<sequence length="54" mass="5837">MLREPDPGTALEAIRRDLSAYAHGPLTDAAALLLLRYRDVRDGFGWNGAGVSIP</sequence>
<gene>
    <name evidence="1" type="ORF">KDL01_06875</name>
</gene>
<proteinExistence type="predicted"/>
<name>A0A941IQJ0_9ACTN</name>
<accession>A0A941IQJ0</accession>
<keyword evidence="2" id="KW-1185">Reference proteome</keyword>
<dbReference type="RefSeq" id="WP_212527503.1">
    <property type="nucleotide sequence ID" value="NZ_JAGSOG010000020.1"/>
</dbReference>
<evidence type="ECO:0000313" key="1">
    <source>
        <dbReference type="EMBL" id="MBR7832978.1"/>
    </source>
</evidence>
<evidence type="ECO:0000313" key="2">
    <source>
        <dbReference type="Proteomes" id="UP000675781"/>
    </source>
</evidence>
<reference evidence="1" key="1">
    <citation type="submission" date="2021-04" db="EMBL/GenBank/DDBJ databases">
        <title>Genome based classification of Actinospica acidithermotolerans sp. nov., an actinobacterium isolated from an Indonesian hot spring.</title>
        <authorList>
            <person name="Kusuma A.B."/>
            <person name="Putra K.E."/>
            <person name="Nafisah S."/>
            <person name="Loh J."/>
            <person name="Nouioui I."/>
            <person name="Goodfellow M."/>
        </authorList>
    </citation>
    <scope>NUCLEOTIDE SEQUENCE</scope>
    <source>
        <strain evidence="1">CSCA 57</strain>
    </source>
</reference>
<dbReference type="AlphaFoldDB" id="A0A941IQJ0"/>